<keyword evidence="1" id="KW-0812">Transmembrane</keyword>
<evidence type="ECO:0000313" key="2">
    <source>
        <dbReference type="EMBL" id="KLD64392.1"/>
    </source>
</evidence>
<feature type="transmembrane region" description="Helical" evidence="1">
    <location>
        <begin position="140"/>
        <end position="161"/>
    </location>
</feature>
<feature type="transmembrane region" description="Helical" evidence="1">
    <location>
        <begin position="99"/>
        <end position="120"/>
    </location>
</feature>
<dbReference type="AlphaFoldDB" id="A0A0G9H9L5"/>
<feature type="transmembrane region" description="Helical" evidence="1">
    <location>
        <begin position="60"/>
        <end position="79"/>
    </location>
</feature>
<comment type="caution">
    <text evidence="2">The sequence shown here is derived from an EMBL/GenBank/DDBJ whole genome shotgun (WGS) entry which is preliminary data.</text>
</comment>
<evidence type="ECO:0000313" key="3">
    <source>
        <dbReference type="Proteomes" id="UP000035481"/>
    </source>
</evidence>
<dbReference type="Proteomes" id="UP000035481">
    <property type="component" value="Unassembled WGS sequence"/>
</dbReference>
<dbReference type="PATRIC" id="fig|1440762.4.peg.884"/>
<dbReference type="InterPro" id="IPR058247">
    <property type="entry name" value="DUF1453"/>
</dbReference>
<dbReference type="OrthoDB" id="6038141at2"/>
<organism evidence="2 3">
    <name type="scientific">Dyella japonica DSM 16301</name>
    <dbReference type="NCBI Taxonomy" id="1440762"/>
    <lineage>
        <taxon>Bacteria</taxon>
        <taxon>Pseudomonadati</taxon>
        <taxon>Pseudomonadota</taxon>
        <taxon>Gammaproteobacteria</taxon>
        <taxon>Lysobacterales</taxon>
        <taxon>Rhodanobacteraceae</taxon>
        <taxon>Dyella</taxon>
    </lineage>
</organism>
<protein>
    <recommendedName>
        <fullName evidence="4">DUF1453 domain-containing protein</fullName>
    </recommendedName>
</protein>
<keyword evidence="1" id="KW-0472">Membrane</keyword>
<accession>A0A0G9H9L5</accession>
<evidence type="ECO:0008006" key="4">
    <source>
        <dbReference type="Google" id="ProtNLM"/>
    </source>
</evidence>
<feature type="transmembrane region" description="Helical" evidence="1">
    <location>
        <begin position="36"/>
        <end position="54"/>
    </location>
</feature>
<dbReference type="EMBL" id="JPLA01000019">
    <property type="protein sequence ID" value="KLD64392.1"/>
    <property type="molecule type" value="Genomic_DNA"/>
</dbReference>
<sequence>MTPNMIYALMIPLMAFAIWRRVRGTFGRQPIRRKRMIARIAVFTAIGALIGLGGLHNPRLLEGLLGGALAGAALGTVGIKLTRFERDAEGNDLFIPNPWVGGLLTLLLIGRLAWRFVVVMPQLQDPAMAHSGPAIGNSPLTLAIFGLTIGYYICYFAGLLVHHRRFERAQLAT</sequence>
<name>A0A0G9H9L5_9GAMM</name>
<gene>
    <name evidence="2" type="ORF">Y882_07470</name>
</gene>
<dbReference type="Pfam" id="PF07301">
    <property type="entry name" value="DUF1453"/>
    <property type="match status" value="1"/>
</dbReference>
<keyword evidence="1" id="KW-1133">Transmembrane helix</keyword>
<reference evidence="2 3" key="1">
    <citation type="journal article" date="2015" name="Antonie Van Leeuwenhoek">
        <title>A phylogenomic and molecular marker based taxonomic framework for the order Xanthomonadales: proposal to transfer the families Algiphilaceae and Solimonadaceae to the order Nevskiales ord. nov. and to create a new family within the order Xanthomonadales, the family Rhodanobacteraceae fam. nov., containing the genus Rhodanobacter and its closest relatives.</title>
        <authorList>
            <person name="Naushad S."/>
            <person name="Adeolu M."/>
            <person name="Wong S."/>
            <person name="Sohail M."/>
            <person name="Schellhorn H.E."/>
            <person name="Gupta R.S."/>
        </authorList>
    </citation>
    <scope>NUCLEOTIDE SEQUENCE [LARGE SCALE GENOMIC DNA]</scope>
    <source>
        <strain evidence="2 3">DSM 16301</strain>
    </source>
</reference>
<proteinExistence type="predicted"/>
<evidence type="ECO:0000256" key="1">
    <source>
        <dbReference type="SAM" id="Phobius"/>
    </source>
</evidence>
<feature type="transmembrane region" description="Helical" evidence="1">
    <location>
        <begin position="6"/>
        <end position="24"/>
    </location>
</feature>